<dbReference type="Proteomes" id="UP001183410">
    <property type="component" value="Unassembled WGS sequence"/>
</dbReference>
<keyword evidence="2" id="KW-1133">Transmembrane helix</keyword>
<feature type="compositionally biased region" description="Acidic residues" evidence="1">
    <location>
        <begin position="348"/>
        <end position="358"/>
    </location>
</feature>
<feature type="compositionally biased region" description="Acidic residues" evidence="1">
    <location>
        <begin position="377"/>
        <end position="396"/>
    </location>
</feature>
<dbReference type="RefSeq" id="WP_311670147.1">
    <property type="nucleotide sequence ID" value="NZ_JAVREO010000022.1"/>
</dbReference>
<organism evidence="3 4">
    <name type="scientific">Streptomyces chisholmiae</name>
    <dbReference type="NCBI Taxonomy" id="3075540"/>
    <lineage>
        <taxon>Bacteria</taxon>
        <taxon>Bacillati</taxon>
        <taxon>Actinomycetota</taxon>
        <taxon>Actinomycetes</taxon>
        <taxon>Kitasatosporales</taxon>
        <taxon>Streptomycetaceae</taxon>
        <taxon>Streptomyces</taxon>
    </lineage>
</organism>
<name>A0ABU2JZA0_9ACTN</name>
<evidence type="ECO:0000313" key="3">
    <source>
        <dbReference type="EMBL" id="MDT0270069.1"/>
    </source>
</evidence>
<protein>
    <submittedName>
        <fullName evidence="3">Uncharacterized protein</fullName>
    </submittedName>
</protein>
<comment type="caution">
    <text evidence="3">The sequence shown here is derived from an EMBL/GenBank/DDBJ whole genome shotgun (WGS) entry which is preliminary data.</text>
</comment>
<gene>
    <name evidence="3" type="ORF">RM844_27695</name>
</gene>
<proteinExistence type="predicted"/>
<dbReference type="EMBL" id="JAVREO010000022">
    <property type="protein sequence ID" value="MDT0270069.1"/>
    <property type="molecule type" value="Genomic_DNA"/>
</dbReference>
<reference evidence="4" key="1">
    <citation type="submission" date="2023-07" db="EMBL/GenBank/DDBJ databases">
        <title>30 novel species of actinomycetes from the DSMZ collection.</title>
        <authorList>
            <person name="Nouioui I."/>
        </authorList>
    </citation>
    <scope>NUCLEOTIDE SEQUENCE [LARGE SCALE GENOMIC DNA]</scope>
    <source>
        <strain evidence="4">DSM 44915</strain>
    </source>
</reference>
<keyword evidence="4" id="KW-1185">Reference proteome</keyword>
<keyword evidence="2" id="KW-0472">Membrane</keyword>
<feature type="transmembrane region" description="Helical" evidence="2">
    <location>
        <begin position="16"/>
        <end position="38"/>
    </location>
</feature>
<evidence type="ECO:0000256" key="1">
    <source>
        <dbReference type="SAM" id="MobiDB-lite"/>
    </source>
</evidence>
<accession>A0ABU2JZA0</accession>
<keyword evidence="2" id="KW-0812">Transmembrane</keyword>
<evidence type="ECO:0000256" key="2">
    <source>
        <dbReference type="SAM" id="Phobius"/>
    </source>
</evidence>
<evidence type="ECO:0000313" key="4">
    <source>
        <dbReference type="Proteomes" id="UP001183410"/>
    </source>
</evidence>
<feature type="compositionally biased region" description="Low complexity" evidence="1">
    <location>
        <begin position="359"/>
        <end position="369"/>
    </location>
</feature>
<sequence length="408" mass="43028">MRGTDPLEFLSRHREIIFRILGIVAVLLVIFLIIRAIAMRMGGWSAAFARVRRELAITAHAFASPVRAWLRYRRSLRVLVHGLRAPATWRDAERALAAARQAAGPDGPRPYAALVDGGTVTVLLAGDGVGPPDIDPWWVADDDAPDHWSIDRGDLPPVVPLPDQEPPVLVAIGELGGWCAFLDVAVGPPLVCVDGERRGATALHQSVAAQLDVRLPEGTVVVAEGVHRAFDGAPIRTAYRSAARLGPAAGLAPFLVSAELPAPVPPELVAPPAPFPPLRVLLLGEGRGYARTLLSDRTGQVGVVGTPLVVEGTALSRAIARVLASIPPVLPPDPAGDANPSARIFAERDDEGLEEDSEAVPAAPPVALAPGPPIPEREDEAEEEAVAAPVADEDETQVAVPSARPRQP</sequence>
<feature type="region of interest" description="Disordered" evidence="1">
    <location>
        <begin position="347"/>
        <end position="408"/>
    </location>
</feature>